<dbReference type="PANTHER" id="PTHR37813:SF1">
    <property type="entry name" value="FELS-2 PROPHAGE PROTEIN"/>
    <property type="match status" value="1"/>
</dbReference>
<organism evidence="5 6">
    <name type="scientific">Victivallis vadensis</name>
    <dbReference type="NCBI Taxonomy" id="172901"/>
    <lineage>
        <taxon>Bacteria</taxon>
        <taxon>Pseudomonadati</taxon>
        <taxon>Lentisphaerota</taxon>
        <taxon>Lentisphaeria</taxon>
        <taxon>Victivallales</taxon>
        <taxon>Victivallaceae</taxon>
        <taxon>Victivallis</taxon>
    </lineage>
</organism>
<feature type="domain" description="Phage tail tape measure protein" evidence="4">
    <location>
        <begin position="95"/>
        <end position="288"/>
    </location>
</feature>
<accession>A0A2U1AQB6</accession>
<dbReference type="Pfam" id="PF10145">
    <property type="entry name" value="PhageMin_Tail"/>
    <property type="match status" value="1"/>
</dbReference>
<keyword evidence="3" id="KW-0472">Membrane</keyword>
<dbReference type="OrthoDB" id="9780715at2"/>
<feature type="transmembrane region" description="Helical" evidence="3">
    <location>
        <begin position="426"/>
        <end position="444"/>
    </location>
</feature>
<feature type="compositionally biased region" description="Polar residues" evidence="2">
    <location>
        <begin position="889"/>
        <end position="898"/>
    </location>
</feature>
<name>A0A2U1AQB6_9BACT</name>
<keyword evidence="1" id="KW-1188">Viral release from host cell</keyword>
<sequence length="898" mass="95704">MAGASGNVRAGKAFVELMLDQSKLERGLKSAQAKIRNFGNSLTSAGKSMVTVATLAAAPFAYATKTFAGFDDEMRLVKGVTGATEKEFKSLTAVAEKLGRETSFTARQVAEAMTALGRMGFKPKEIENAIPAVLNLSRATGTDLGEAAEIAANNMRVFGIESSRMTEVADILTATANGSAQTLTDLAEGLKMAGPQAAAAKDSITNVSGALGVLANMGIRGSLAGTALRKAYSQFANTKIQSKLKAVGIATTDANGNLRAMPDIMADIARHMNSLPTASRIAFAEEIFDLRGSLAGLQLGGNITQLEEFIQKLKTVQGTAASTAQEMDAGIGGAFRIFMSAVEGCQIAIGRIIGEALTPYMKKLSTVLTGVAEWIAAHKEVVIIAVKVIAGFLAAGVALITLGLLFKGVAMAVGVLSTAFTVLKTVILAPIIAIKALMAAFALLKTVMITTKVVALAMWTAIASPAFLVGAALAVLVGVVWKLTGAWKICADAVGGLAGDFRTAFAAIKDVVGKTWEVIKIALASGDLAGAAKVGLAALKVVWLQGVFPLKKAWLELKNFLADAWTIVIYSILKGGYHLWYGLLYGFQYLWKCILKVWYPLVNFLEDSWTVTSTAILKLGNDLWYGLLVGLKYIGNAMQKAWNYIWDGIVSAFEKTVLEIQKAWIRTKGLFDSEEEVNAEIAVVERQYNQRQSARRQRSADAERQSDRELASLKNEWSSANTGLDNAMYARLNESKRRADAGLAEANAPIDTSEWDATIKGAEDAMNQEIAENQREYSQALSGAAAEINAAKSEWQSAMDEVKQRAAEKAAQIDEAKEKSEAATENTRNAETRFNSSFGGGKAVGAWSAEALDAMLGGANNAQERTARASEQIVSNTRETNRQIKKLQGGSTAALTYG</sequence>
<evidence type="ECO:0000256" key="1">
    <source>
        <dbReference type="ARBA" id="ARBA00022612"/>
    </source>
</evidence>
<evidence type="ECO:0000259" key="4">
    <source>
        <dbReference type="Pfam" id="PF10145"/>
    </source>
</evidence>
<feature type="compositionally biased region" description="Basic and acidic residues" evidence="2">
    <location>
        <begin position="698"/>
        <end position="711"/>
    </location>
</feature>
<feature type="transmembrane region" description="Helical" evidence="3">
    <location>
        <begin position="456"/>
        <end position="481"/>
    </location>
</feature>
<reference evidence="5 6" key="1">
    <citation type="submission" date="2018-04" db="EMBL/GenBank/DDBJ databases">
        <title>Genomic Encyclopedia of Type Strains, Phase IV (KMG-IV): sequencing the most valuable type-strain genomes for metagenomic binning, comparative biology and taxonomic classification.</title>
        <authorList>
            <person name="Goeker M."/>
        </authorList>
    </citation>
    <scope>NUCLEOTIDE SEQUENCE [LARGE SCALE GENOMIC DNA]</scope>
    <source>
        <strain evidence="5 6">DSM 14823</strain>
    </source>
</reference>
<dbReference type="Proteomes" id="UP000245959">
    <property type="component" value="Unassembled WGS sequence"/>
</dbReference>
<keyword evidence="3" id="KW-0812">Transmembrane</keyword>
<dbReference type="EMBL" id="QEKH01000025">
    <property type="protein sequence ID" value="PVY38596.1"/>
    <property type="molecule type" value="Genomic_DNA"/>
</dbReference>
<dbReference type="InterPro" id="IPR010090">
    <property type="entry name" value="Phage_tape_meas"/>
</dbReference>
<feature type="region of interest" description="Disordered" evidence="2">
    <location>
        <begin position="693"/>
        <end position="714"/>
    </location>
</feature>
<evidence type="ECO:0000256" key="2">
    <source>
        <dbReference type="SAM" id="MobiDB-lite"/>
    </source>
</evidence>
<keyword evidence="6" id="KW-1185">Reference proteome</keyword>
<dbReference type="NCBIfam" id="TIGR01760">
    <property type="entry name" value="tape_meas_TP901"/>
    <property type="match status" value="1"/>
</dbReference>
<keyword evidence="3" id="KW-1133">Transmembrane helix</keyword>
<evidence type="ECO:0000256" key="3">
    <source>
        <dbReference type="SAM" id="Phobius"/>
    </source>
</evidence>
<gene>
    <name evidence="5" type="ORF">C8D82_12521</name>
</gene>
<feature type="transmembrane region" description="Helical" evidence="3">
    <location>
        <begin position="381"/>
        <end position="406"/>
    </location>
</feature>
<proteinExistence type="predicted"/>
<evidence type="ECO:0000313" key="5">
    <source>
        <dbReference type="EMBL" id="PVY38596.1"/>
    </source>
</evidence>
<dbReference type="AlphaFoldDB" id="A0A2U1AQB6"/>
<evidence type="ECO:0000313" key="6">
    <source>
        <dbReference type="Proteomes" id="UP000245959"/>
    </source>
</evidence>
<comment type="caution">
    <text evidence="5">The sequence shown here is derived from an EMBL/GenBank/DDBJ whole genome shotgun (WGS) entry which is preliminary data.</text>
</comment>
<feature type="compositionally biased region" description="Basic and acidic residues" evidence="2">
    <location>
        <begin position="813"/>
        <end position="822"/>
    </location>
</feature>
<feature type="region of interest" description="Disordered" evidence="2">
    <location>
        <begin position="861"/>
        <end position="898"/>
    </location>
</feature>
<dbReference type="RefSeq" id="WP_116884968.1">
    <property type="nucleotide sequence ID" value="NZ_CABMMC010000001.1"/>
</dbReference>
<feature type="compositionally biased region" description="Polar residues" evidence="2">
    <location>
        <begin position="823"/>
        <end position="837"/>
    </location>
</feature>
<protein>
    <submittedName>
        <fullName evidence="5">TP901 family phage tail tape measure protein</fullName>
    </submittedName>
</protein>
<dbReference type="GeneID" id="78296255"/>
<dbReference type="PANTHER" id="PTHR37813">
    <property type="entry name" value="FELS-2 PROPHAGE PROTEIN"/>
    <property type="match status" value="1"/>
</dbReference>
<feature type="region of interest" description="Disordered" evidence="2">
    <location>
        <begin position="813"/>
        <end position="838"/>
    </location>
</feature>